<name>A0ABW8M7Y7_9ACTN</name>
<organism evidence="1 2">
    <name type="scientific">Streptomyces milbemycinicus</name>
    <dbReference type="NCBI Taxonomy" id="476552"/>
    <lineage>
        <taxon>Bacteria</taxon>
        <taxon>Bacillati</taxon>
        <taxon>Actinomycetota</taxon>
        <taxon>Actinomycetes</taxon>
        <taxon>Kitasatosporales</taxon>
        <taxon>Streptomycetaceae</taxon>
        <taxon>Streptomyces</taxon>
    </lineage>
</organism>
<sequence>MSTGNPIAGPGGDPQVSRAMACVIAAVLPRFDQYVTGEVLEFLEPATRFSRFARYRDRHGQPYRRSERHRCWTILHPRPGQLQPAVLLDTGLSDTSIHPMASTDRTATPIYRTNPCAAGILGRTLLPRI</sequence>
<evidence type="ECO:0008006" key="3">
    <source>
        <dbReference type="Google" id="ProtNLM"/>
    </source>
</evidence>
<dbReference type="Proteomes" id="UP001620295">
    <property type="component" value="Unassembled WGS sequence"/>
</dbReference>
<protein>
    <recommendedName>
        <fullName evidence="3">Transposase</fullName>
    </recommendedName>
</protein>
<accession>A0ABW8M7Y7</accession>
<dbReference type="EMBL" id="JBJDQH010000042">
    <property type="protein sequence ID" value="MFK4273100.1"/>
    <property type="molecule type" value="Genomic_DNA"/>
</dbReference>
<evidence type="ECO:0000313" key="2">
    <source>
        <dbReference type="Proteomes" id="UP001620295"/>
    </source>
</evidence>
<keyword evidence="2" id="KW-1185">Reference proteome</keyword>
<evidence type="ECO:0000313" key="1">
    <source>
        <dbReference type="EMBL" id="MFK4273100.1"/>
    </source>
</evidence>
<comment type="caution">
    <text evidence="1">The sequence shown here is derived from an EMBL/GenBank/DDBJ whole genome shotgun (WGS) entry which is preliminary data.</text>
</comment>
<gene>
    <name evidence="1" type="ORF">ACI2L5_50855</name>
</gene>
<reference evidence="1 2" key="1">
    <citation type="submission" date="2024-11" db="EMBL/GenBank/DDBJ databases">
        <title>The Natural Products Discovery Center: Release of the First 8490 Sequenced Strains for Exploring Actinobacteria Biosynthetic Diversity.</title>
        <authorList>
            <person name="Kalkreuter E."/>
            <person name="Kautsar S.A."/>
            <person name="Yang D."/>
            <person name="Bader C.D."/>
            <person name="Teijaro C.N."/>
            <person name="Fluegel L."/>
            <person name="Davis C.M."/>
            <person name="Simpson J.R."/>
            <person name="Lauterbach L."/>
            <person name="Steele A.D."/>
            <person name="Gui C."/>
            <person name="Meng S."/>
            <person name="Li G."/>
            <person name="Viehrig K."/>
            <person name="Ye F."/>
            <person name="Su P."/>
            <person name="Kiefer A.F."/>
            <person name="Nichols A."/>
            <person name="Cepeda A.J."/>
            <person name="Yan W."/>
            <person name="Fan B."/>
            <person name="Jiang Y."/>
            <person name="Adhikari A."/>
            <person name="Zheng C.-J."/>
            <person name="Schuster L."/>
            <person name="Cowan T.M."/>
            <person name="Smanski M.J."/>
            <person name="Chevrette M.G."/>
            <person name="De Carvalho L.P.S."/>
            <person name="Shen B."/>
        </authorList>
    </citation>
    <scope>NUCLEOTIDE SEQUENCE [LARGE SCALE GENOMIC DNA]</scope>
    <source>
        <strain evidence="1 2">NPDC020863</strain>
    </source>
</reference>
<dbReference type="RefSeq" id="WP_404749146.1">
    <property type="nucleotide sequence ID" value="NZ_JBJDQH010000042.1"/>
</dbReference>
<proteinExistence type="predicted"/>